<feature type="domain" description="IclR-ED" evidence="9">
    <location>
        <begin position="67"/>
        <end position="230"/>
    </location>
</feature>
<feature type="compositionally biased region" description="Basic and acidic residues" evidence="7">
    <location>
        <begin position="240"/>
        <end position="254"/>
    </location>
</feature>
<dbReference type="InterPro" id="IPR036390">
    <property type="entry name" value="WH_DNA-bd_sf"/>
</dbReference>
<dbReference type="GO" id="GO:0003700">
    <property type="term" value="F:DNA-binding transcription factor activity"/>
    <property type="evidence" value="ECO:0007669"/>
    <property type="project" value="TreeGrafter"/>
</dbReference>
<dbReference type="Gene3D" id="3.30.450.40">
    <property type="match status" value="2"/>
</dbReference>
<reference evidence="11" key="1">
    <citation type="submission" date="2016-10" db="EMBL/GenBank/DDBJ databases">
        <authorList>
            <person name="Varghese N."/>
            <person name="Submissions S."/>
        </authorList>
    </citation>
    <scope>NUCLEOTIDE SEQUENCE [LARGE SCALE GENOMIC DNA]</scope>
    <source>
        <strain evidence="11">CGMCC 4.3525</strain>
    </source>
</reference>
<dbReference type="FunFam" id="1.10.10.10:FF:000056">
    <property type="entry name" value="IclR family transcriptional regulator"/>
    <property type="match status" value="1"/>
</dbReference>
<comment type="function">
    <text evidence="5">May be an activator protein for the gylABX operon.</text>
</comment>
<dbReference type="PROSITE" id="PS51077">
    <property type="entry name" value="HTH_ICLR"/>
    <property type="match status" value="1"/>
</dbReference>
<dbReference type="PANTHER" id="PTHR30136:SF24">
    <property type="entry name" value="HTH-TYPE TRANSCRIPTIONAL REPRESSOR ALLR"/>
    <property type="match status" value="1"/>
</dbReference>
<feature type="compositionally biased region" description="Low complexity" evidence="7">
    <location>
        <begin position="228"/>
        <end position="239"/>
    </location>
</feature>
<dbReference type="GO" id="GO:0045892">
    <property type="term" value="P:negative regulation of DNA-templated transcription"/>
    <property type="evidence" value="ECO:0007669"/>
    <property type="project" value="TreeGrafter"/>
</dbReference>
<keyword evidence="4" id="KW-0804">Transcription</keyword>
<dbReference type="PANTHER" id="PTHR30136">
    <property type="entry name" value="HELIX-TURN-HELIX TRANSCRIPTIONAL REGULATOR, ICLR FAMILY"/>
    <property type="match status" value="1"/>
</dbReference>
<evidence type="ECO:0000259" key="8">
    <source>
        <dbReference type="PROSITE" id="PS51077"/>
    </source>
</evidence>
<dbReference type="AlphaFoldDB" id="A0A1H9WSC2"/>
<dbReference type="InterPro" id="IPR029016">
    <property type="entry name" value="GAF-like_dom_sf"/>
</dbReference>
<gene>
    <name evidence="10" type="ORF">SAMN05216188_14112</name>
</gene>
<keyword evidence="3" id="KW-0238">DNA-binding</keyword>
<evidence type="ECO:0000256" key="7">
    <source>
        <dbReference type="SAM" id="MobiDB-lite"/>
    </source>
</evidence>
<dbReference type="GO" id="GO:0006071">
    <property type="term" value="P:glycerol metabolic process"/>
    <property type="evidence" value="ECO:0007669"/>
    <property type="project" value="UniProtKB-KW"/>
</dbReference>
<feature type="domain" description="HTH iclR-type" evidence="8">
    <location>
        <begin position="6"/>
        <end position="66"/>
    </location>
</feature>
<dbReference type="EMBL" id="FOFR01000041">
    <property type="protein sequence ID" value="SES36714.1"/>
    <property type="molecule type" value="Genomic_DNA"/>
</dbReference>
<dbReference type="Proteomes" id="UP000199352">
    <property type="component" value="Unassembled WGS sequence"/>
</dbReference>
<keyword evidence="1" id="KW-0319">Glycerol metabolism</keyword>
<evidence type="ECO:0000313" key="10">
    <source>
        <dbReference type="EMBL" id="SES36714.1"/>
    </source>
</evidence>
<evidence type="ECO:0000256" key="5">
    <source>
        <dbReference type="ARBA" id="ARBA00058938"/>
    </source>
</evidence>
<evidence type="ECO:0000256" key="2">
    <source>
        <dbReference type="ARBA" id="ARBA00023015"/>
    </source>
</evidence>
<evidence type="ECO:0000256" key="6">
    <source>
        <dbReference type="ARBA" id="ARBA00070406"/>
    </source>
</evidence>
<dbReference type="Gene3D" id="1.10.10.10">
    <property type="entry name" value="Winged helix-like DNA-binding domain superfamily/Winged helix DNA-binding domain"/>
    <property type="match status" value="1"/>
</dbReference>
<dbReference type="PROSITE" id="PS51078">
    <property type="entry name" value="ICLR_ED"/>
    <property type="match status" value="1"/>
</dbReference>
<dbReference type="OrthoDB" id="60629at2"/>
<organism evidence="10 11">
    <name type="scientific">Lentzea xinjiangensis</name>
    <dbReference type="NCBI Taxonomy" id="402600"/>
    <lineage>
        <taxon>Bacteria</taxon>
        <taxon>Bacillati</taxon>
        <taxon>Actinomycetota</taxon>
        <taxon>Actinomycetes</taxon>
        <taxon>Pseudonocardiales</taxon>
        <taxon>Pseudonocardiaceae</taxon>
        <taxon>Lentzea</taxon>
    </lineage>
</organism>
<evidence type="ECO:0000256" key="3">
    <source>
        <dbReference type="ARBA" id="ARBA00023125"/>
    </source>
</evidence>
<evidence type="ECO:0000313" key="11">
    <source>
        <dbReference type="Proteomes" id="UP000199352"/>
    </source>
</evidence>
<dbReference type="STRING" id="402600.SAMN05216188_14112"/>
<evidence type="ECO:0000256" key="1">
    <source>
        <dbReference type="ARBA" id="ARBA00022798"/>
    </source>
</evidence>
<dbReference type="Pfam" id="PF01614">
    <property type="entry name" value="IclR_C"/>
    <property type="match status" value="1"/>
</dbReference>
<dbReference type="InterPro" id="IPR036388">
    <property type="entry name" value="WH-like_DNA-bd_sf"/>
</dbReference>
<proteinExistence type="predicted"/>
<dbReference type="SMART" id="SM00346">
    <property type="entry name" value="HTH_ICLR"/>
    <property type="match status" value="1"/>
</dbReference>
<keyword evidence="11" id="KW-1185">Reference proteome</keyword>
<accession>A0A1H9WSC2</accession>
<dbReference type="SUPFAM" id="SSF55781">
    <property type="entry name" value="GAF domain-like"/>
    <property type="match status" value="1"/>
</dbReference>
<dbReference type="InterPro" id="IPR014757">
    <property type="entry name" value="Tscrpt_reg_IclR_C"/>
</dbReference>
<dbReference type="GO" id="GO:0003677">
    <property type="term" value="F:DNA binding"/>
    <property type="evidence" value="ECO:0007669"/>
    <property type="project" value="UniProtKB-KW"/>
</dbReference>
<protein>
    <recommendedName>
        <fullName evidence="6">Glycerol operon regulatory protein</fullName>
    </recommendedName>
</protein>
<name>A0A1H9WSC2_9PSEU</name>
<keyword evidence="2" id="KW-0805">Transcription regulation</keyword>
<feature type="region of interest" description="Disordered" evidence="7">
    <location>
        <begin position="228"/>
        <end position="254"/>
    </location>
</feature>
<evidence type="ECO:0000259" key="9">
    <source>
        <dbReference type="PROSITE" id="PS51078"/>
    </source>
</evidence>
<dbReference type="InterPro" id="IPR005471">
    <property type="entry name" value="Tscrpt_reg_IclR_N"/>
</dbReference>
<dbReference type="SUPFAM" id="SSF46785">
    <property type="entry name" value="Winged helix' DNA-binding domain"/>
    <property type="match status" value="1"/>
</dbReference>
<dbReference type="InterPro" id="IPR050707">
    <property type="entry name" value="HTH_MetabolicPath_Reg"/>
</dbReference>
<sequence>MDHNALCAAEKLIVVLETLAAEGGPLGVAELSRRSGLPKSTAHRLLQTLQKYLLVERWNGKYQLGVRGLELGESMRVPDPRRLRVLLQPWLQDLYHQTRAVVQLCVLRGAYVVSAEKLCGHDSVVLALRLADRARAARTVGGTVLLAYSARSCPELSLHQDLVRIRQHGVAVGWDAPDRSVCTVAAPVLDQKGHAVAAIAVSSPAGAGDPGLVISSLRSTARAASIAVRPVRPPRSVARGHPEAPDERSVRQPR</sequence>
<dbReference type="Pfam" id="PF09339">
    <property type="entry name" value="HTH_IclR"/>
    <property type="match status" value="1"/>
</dbReference>
<evidence type="ECO:0000256" key="4">
    <source>
        <dbReference type="ARBA" id="ARBA00023163"/>
    </source>
</evidence>